<accession>A0ACC1RB06</accession>
<dbReference type="EMBL" id="JANRMS010005508">
    <property type="protein sequence ID" value="KAJ3501993.1"/>
    <property type="molecule type" value="Genomic_DNA"/>
</dbReference>
<proteinExistence type="predicted"/>
<name>A0ACC1RB06_9HYPO</name>
<evidence type="ECO:0000313" key="2">
    <source>
        <dbReference type="Proteomes" id="UP001148629"/>
    </source>
</evidence>
<sequence>MLTHHSPTLAPPTPSSVAESIYEFHKENGRTYHAYRAGSYHYPNDPLEVERLDAQYDILKILLDGRAYLSPFSQQNPPHKVLDIATGSGSWAIDMGDEFPEARIIGTDLSPIQTDLVPPNVEFIIDDATDEWPQGRDWCNFDLIHTRATLGCWSNMAEQVIKPAFERLRPGGYMECQEIMGLLECDDDSLKDDNPFKVWCDDITEASIIAERPLPFAASMKQWFVEAGFVDVQEKVYKVPMNGWPKDRRLKRLGELWHANMAGGLQAFSYGLLHRVKGRTKEQIEVNLVDVRKALADQRMHSYEKFYVVWGRKPEDA</sequence>
<keyword evidence="2" id="KW-1185">Reference proteome</keyword>
<evidence type="ECO:0000313" key="1">
    <source>
        <dbReference type="EMBL" id="KAJ3501993.1"/>
    </source>
</evidence>
<organism evidence="1 2">
    <name type="scientific">Fusarium decemcellulare</name>
    <dbReference type="NCBI Taxonomy" id="57161"/>
    <lineage>
        <taxon>Eukaryota</taxon>
        <taxon>Fungi</taxon>
        <taxon>Dikarya</taxon>
        <taxon>Ascomycota</taxon>
        <taxon>Pezizomycotina</taxon>
        <taxon>Sordariomycetes</taxon>
        <taxon>Hypocreomycetidae</taxon>
        <taxon>Hypocreales</taxon>
        <taxon>Nectriaceae</taxon>
        <taxon>Fusarium</taxon>
        <taxon>Fusarium decemcellulare species complex</taxon>
    </lineage>
</organism>
<comment type="caution">
    <text evidence="1">The sequence shown here is derived from an EMBL/GenBank/DDBJ whole genome shotgun (WGS) entry which is preliminary data.</text>
</comment>
<gene>
    <name evidence="1" type="ORF">NM208_g16821</name>
</gene>
<protein>
    <submittedName>
        <fullName evidence="1">Uncharacterized protein</fullName>
    </submittedName>
</protein>
<dbReference type="Proteomes" id="UP001148629">
    <property type="component" value="Unassembled WGS sequence"/>
</dbReference>
<reference evidence="1" key="1">
    <citation type="submission" date="2022-08" db="EMBL/GenBank/DDBJ databases">
        <title>Genome Sequence of Fusarium decemcellulare.</title>
        <authorList>
            <person name="Buettner E."/>
        </authorList>
    </citation>
    <scope>NUCLEOTIDE SEQUENCE</scope>
    <source>
        <strain evidence="1">Babe19</strain>
    </source>
</reference>